<dbReference type="InterPro" id="IPR035979">
    <property type="entry name" value="RBD_domain_sf"/>
</dbReference>
<evidence type="ECO:0000313" key="2">
    <source>
        <dbReference type="EMBL" id="KAK0470746.1"/>
    </source>
</evidence>
<gene>
    <name evidence="2" type="ORF">IW261DRAFT_1597697</name>
</gene>
<dbReference type="EMBL" id="JAUEPR010000059">
    <property type="protein sequence ID" value="KAK0470746.1"/>
    <property type="molecule type" value="Genomic_DNA"/>
</dbReference>
<feature type="compositionally biased region" description="Basic and acidic residues" evidence="1">
    <location>
        <begin position="21"/>
        <end position="32"/>
    </location>
</feature>
<dbReference type="InterPro" id="IPR012677">
    <property type="entry name" value="Nucleotide-bd_a/b_plait_sf"/>
</dbReference>
<dbReference type="Gene3D" id="3.30.70.330">
    <property type="match status" value="1"/>
</dbReference>
<organism evidence="2 3">
    <name type="scientific">Armillaria novae-zelandiae</name>
    <dbReference type="NCBI Taxonomy" id="153914"/>
    <lineage>
        <taxon>Eukaryota</taxon>
        <taxon>Fungi</taxon>
        <taxon>Dikarya</taxon>
        <taxon>Basidiomycota</taxon>
        <taxon>Agaricomycotina</taxon>
        <taxon>Agaricomycetes</taxon>
        <taxon>Agaricomycetidae</taxon>
        <taxon>Agaricales</taxon>
        <taxon>Marasmiineae</taxon>
        <taxon>Physalacriaceae</taxon>
        <taxon>Armillaria</taxon>
    </lineage>
</organism>
<proteinExistence type="predicted"/>
<evidence type="ECO:0000313" key="3">
    <source>
        <dbReference type="Proteomes" id="UP001175227"/>
    </source>
</evidence>
<dbReference type="GO" id="GO:0003676">
    <property type="term" value="F:nucleic acid binding"/>
    <property type="evidence" value="ECO:0007669"/>
    <property type="project" value="InterPro"/>
</dbReference>
<dbReference type="SUPFAM" id="SSF54928">
    <property type="entry name" value="RNA-binding domain, RBD"/>
    <property type="match status" value="1"/>
</dbReference>
<name>A0AA39NS06_9AGAR</name>
<sequence>MASWGPSGNTKWHTYRPAASSEERGDSADGDAKSSAFVDKLDLRRSLDDFRNRGLLAYNDEKDRDVKIPPMWVTRVWTVRDKESQVGKGFAHVQFSDRQCVDEVLALEEKQLDSRVGGLHLDLNIEGFLRQRPRELHASLCGQGARLAAEKNGGSYQGVVKFTQRFTTEHHLRPRGLSSSDTVCQHINRFSQPVHLLNRVAYRTSCFRSLHSCPFTLRFIVFDGKRLSAFDEFIAVVLITIALSRRLIFRCRGPNVYQEHCRPQSLKDEFLAATF</sequence>
<evidence type="ECO:0000256" key="1">
    <source>
        <dbReference type="SAM" id="MobiDB-lite"/>
    </source>
</evidence>
<protein>
    <recommendedName>
        <fullName evidence="4">RRM domain-containing protein</fullName>
    </recommendedName>
</protein>
<dbReference type="AlphaFoldDB" id="A0AA39NS06"/>
<keyword evidence="3" id="KW-1185">Reference proteome</keyword>
<feature type="region of interest" description="Disordered" evidence="1">
    <location>
        <begin position="1"/>
        <end position="33"/>
    </location>
</feature>
<dbReference type="Proteomes" id="UP001175227">
    <property type="component" value="Unassembled WGS sequence"/>
</dbReference>
<comment type="caution">
    <text evidence="2">The sequence shown here is derived from an EMBL/GenBank/DDBJ whole genome shotgun (WGS) entry which is preliminary data.</text>
</comment>
<feature type="compositionally biased region" description="Polar residues" evidence="1">
    <location>
        <begin position="1"/>
        <end position="12"/>
    </location>
</feature>
<reference evidence="2" key="1">
    <citation type="submission" date="2023-06" db="EMBL/GenBank/DDBJ databases">
        <authorList>
            <consortium name="Lawrence Berkeley National Laboratory"/>
            <person name="Ahrendt S."/>
            <person name="Sahu N."/>
            <person name="Indic B."/>
            <person name="Wong-Bajracharya J."/>
            <person name="Merenyi Z."/>
            <person name="Ke H.-M."/>
            <person name="Monk M."/>
            <person name="Kocsube S."/>
            <person name="Drula E."/>
            <person name="Lipzen A."/>
            <person name="Balint B."/>
            <person name="Henrissat B."/>
            <person name="Andreopoulos B."/>
            <person name="Martin F.M."/>
            <person name="Harder C.B."/>
            <person name="Rigling D."/>
            <person name="Ford K.L."/>
            <person name="Foster G.D."/>
            <person name="Pangilinan J."/>
            <person name="Papanicolaou A."/>
            <person name="Barry K."/>
            <person name="LaButti K."/>
            <person name="Viragh M."/>
            <person name="Koriabine M."/>
            <person name="Yan M."/>
            <person name="Riley R."/>
            <person name="Champramary S."/>
            <person name="Plett K.L."/>
            <person name="Tsai I.J."/>
            <person name="Slot J."/>
            <person name="Sipos G."/>
            <person name="Plett J."/>
            <person name="Nagy L.G."/>
            <person name="Grigoriev I.V."/>
        </authorList>
    </citation>
    <scope>NUCLEOTIDE SEQUENCE</scope>
    <source>
        <strain evidence="2">ICMP 16352</strain>
    </source>
</reference>
<accession>A0AA39NS06</accession>
<evidence type="ECO:0008006" key="4">
    <source>
        <dbReference type="Google" id="ProtNLM"/>
    </source>
</evidence>